<name>A0A1A9ZR55_GLOPL</name>
<dbReference type="EnsemblMetazoa" id="GPAI022445-RA">
    <property type="protein sequence ID" value="GPAI022445-PA"/>
    <property type="gene ID" value="GPAI022445"/>
</dbReference>
<reference evidence="1" key="2">
    <citation type="submission" date="2020-05" db="UniProtKB">
        <authorList>
            <consortium name="EnsemblMetazoa"/>
        </authorList>
    </citation>
    <scope>IDENTIFICATION</scope>
    <source>
        <strain evidence="1">IAEA</strain>
    </source>
</reference>
<evidence type="ECO:0000313" key="2">
    <source>
        <dbReference type="Proteomes" id="UP000092445"/>
    </source>
</evidence>
<dbReference type="AlphaFoldDB" id="A0A1A9ZR55"/>
<protein>
    <submittedName>
        <fullName evidence="1">Uncharacterized protein</fullName>
    </submittedName>
</protein>
<proteinExistence type="predicted"/>
<dbReference type="VEuPathDB" id="VectorBase:GPAI022445"/>
<keyword evidence="2" id="KW-1185">Reference proteome</keyword>
<evidence type="ECO:0000313" key="1">
    <source>
        <dbReference type="EnsemblMetazoa" id="GPAI022445-PA"/>
    </source>
</evidence>
<organism evidence="1 2">
    <name type="scientific">Glossina pallidipes</name>
    <name type="common">Tsetse fly</name>
    <dbReference type="NCBI Taxonomy" id="7398"/>
    <lineage>
        <taxon>Eukaryota</taxon>
        <taxon>Metazoa</taxon>
        <taxon>Ecdysozoa</taxon>
        <taxon>Arthropoda</taxon>
        <taxon>Hexapoda</taxon>
        <taxon>Insecta</taxon>
        <taxon>Pterygota</taxon>
        <taxon>Neoptera</taxon>
        <taxon>Endopterygota</taxon>
        <taxon>Diptera</taxon>
        <taxon>Brachycera</taxon>
        <taxon>Muscomorpha</taxon>
        <taxon>Hippoboscoidea</taxon>
        <taxon>Glossinidae</taxon>
        <taxon>Glossina</taxon>
    </lineage>
</organism>
<reference evidence="2" key="1">
    <citation type="submission" date="2014-03" db="EMBL/GenBank/DDBJ databases">
        <authorList>
            <person name="Aksoy S."/>
            <person name="Warren W."/>
            <person name="Wilson R.K."/>
        </authorList>
    </citation>
    <scope>NUCLEOTIDE SEQUENCE [LARGE SCALE GENOMIC DNA]</scope>
    <source>
        <strain evidence="2">IAEA</strain>
    </source>
</reference>
<dbReference type="Proteomes" id="UP000092445">
    <property type="component" value="Unassembled WGS sequence"/>
</dbReference>
<accession>A0A1A9ZR55</accession>
<sequence length="249" mass="27944">MFLKVFHGLGQCLASTAKSSSGGATPYHIASIVSLSFAFLSKLNSTPLPLVILSPKRLTNLVATMLIGDSALTIARQSTFCKLDAFNVIVVVLNSKYRPLDDQHDWLESTLERLLMNALPILMALNQDKNYAVILQLLRKIHEKLVSPLKSAITLKIIKYGFHVKVEITLNSPNLDYIEYIMPSNLRDESDWQTGSTANNPLPTTCRNIHNCCDFEYTEILTAPYRIVIEAKRVGQFQHYQTVGSRNMD</sequence>